<feature type="transmembrane region" description="Helical" evidence="10">
    <location>
        <begin position="832"/>
        <end position="852"/>
    </location>
</feature>
<evidence type="ECO:0000256" key="9">
    <source>
        <dbReference type="SAM" id="MobiDB-lite"/>
    </source>
</evidence>
<keyword evidence="3 10" id="KW-1133">Transmembrane helix</keyword>
<evidence type="ECO:0000256" key="10">
    <source>
        <dbReference type="SAM" id="Phobius"/>
    </source>
</evidence>
<gene>
    <name evidence="13" type="ORF">SPRG_03934</name>
</gene>
<evidence type="ECO:0000256" key="2">
    <source>
        <dbReference type="ARBA" id="ARBA00022692"/>
    </source>
</evidence>
<dbReference type="VEuPathDB" id="FungiDB:SPRG_03934"/>
<keyword evidence="7" id="KW-0325">Glycoprotein</keyword>
<dbReference type="InterPro" id="IPR017978">
    <property type="entry name" value="GPCR_3_C"/>
</dbReference>
<dbReference type="AlphaFoldDB" id="A0A067CLD9"/>
<dbReference type="RefSeq" id="XP_012197917.1">
    <property type="nucleotide sequence ID" value="XM_012342527.1"/>
</dbReference>
<comment type="subcellular location">
    <subcellularLocation>
        <location evidence="1">Membrane</location>
        <topology evidence="1">Multi-pass membrane protein</topology>
    </subcellularLocation>
</comment>
<keyword evidence="5 10" id="KW-0472">Membrane</keyword>
<reference evidence="13 14" key="1">
    <citation type="journal article" date="2013" name="PLoS Genet.">
        <title>Distinctive expansion of potential virulence genes in the genome of the oomycete fish pathogen Saprolegnia parasitica.</title>
        <authorList>
            <person name="Jiang R.H."/>
            <person name="de Bruijn I."/>
            <person name="Haas B.J."/>
            <person name="Belmonte R."/>
            <person name="Lobach L."/>
            <person name="Christie J."/>
            <person name="van den Ackerveken G."/>
            <person name="Bottin A."/>
            <person name="Bulone V."/>
            <person name="Diaz-Moreno S.M."/>
            <person name="Dumas B."/>
            <person name="Fan L."/>
            <person name="Gaulin E."/>
            <person name="Govers F."/>
            <person name="Grenville-Briggs L.J."/>
            <person name="Horner N.R."/>
            <person name="Levin J.Z."/>
            <person name="Mammella M."/>
            <person name="Meijer H.J."/>
            <person name="Morris P."/>
            <person name="Nusbaum C."/>
            <person name="Oome S."/>
            <person name="Phillips A.J."/>
            <person name="van Rooyen D."/>
            <person name="Rzeszutek E."/>
            <person name="Saraiva M."/>
            <person name="Secombes C.J."/>
            <person name="Seidl M.F."/>
            <person name="Snel B."/>
            <person name="Stassen J.H."/>
            <person name="Sykes S."/>
            <person name="Tripathy S."/>
            <person name="van den Berg H."/>
            <person name="Vega-Arreguin J.C."/>
            <person name="Wawra S."/>
            <person name="Young S.K."/>
            <person name="Zeng Q."/>
            <person name="Dieguez-Uribeondo J."/>
            <person name="Russ C."/>
            <person name="Tyler B.M."/>
            <person name="van West P."/>
        </authorList>
    </citation>
    <scope>NUCLEOTIDE SEQUENCE [LARGE SCALE GENOMIC DNA]</scope>
    <source>
        <strain evidence="13 14">CBS 223.65</strain>
    </source>
</reference>
<keyword evidence="8" id="KW-0807">Transducer</keyword>
<dbReference type="GO" id="GO:0038039">
    <property type="term" value="C:G protein-coupled receptor heterodimeric complex"/>
    <property type="evidence" value="ECO:0007669"/>
    <property type="project" value="TreeGrafter"/>
</dbReference>
<dbReference type="InterPro" id="IPR002455">
    <property type="entry name" value="GPCR3_GABA-B"/>
</dbReference>
<dbReference type="GeneID" id="24126410"/>
<evidence type="ECO:0000256" key="11">
    <source>
        <dbReference type="SAM" id="SignalP"/>
    </source>
</evidence>
<dbReference type="Proteomes" id="UP000030745">
    <property type="component" value="Unassembled WGS sequence"/>
</dbReference>
<dbReference type="EMBL" id="KK583198">
    <property type="protein sequence ID" value="KDO31318.1"/>
    <property type="molecule type" value="Genomic_DNA"/>
</dbReference>
<dbReference type="OMA" id="WATPERT"/>
<feature type="transmembrane region" description="Helical" evidence="10">
    <location>
        <begin position="803"/>
        <end position="826"/>
    </location>
</feature>
<organism evidence="13 14">
    <name type="scientific">Saprolegnia parasitica (strain CBS 223.65)</name>
    <dbReference type="NCBI Taxonomy" id="695850"/>
    <lineage>
        <taxon>Eukaryota</taxon>
        <taxon>Sar</taxon>
        <taxon>Stramenopiles</taxon>
        <taxon>Oomycota</taxon>
        <taxon>Saprolegniomycetes</taxon>
        <taxon>Saprolegniales</taxon>
        <taxon>Saprolegniaceae</taxon>
        <taxon>Saprolegnia</taxon>
    </lineage>
</organism>
<keyword evidence="14" id="KW-1185">Reference proteome</keyword>
<dbReference type="STRING" id="695850.A0A067CLD9"/>
<evidence type="ECO:0000313" key="14">
    <source>
        <dbReference type="Proteomes" id="UP000030745"/>
    </source>
</evidence>
<evidence type="ECO:0000256" key="4">
    <source>
        <dbReference type="ARBA" id="ARBA00023040"/>
    </source>
</evidence>
<feature type="domain" description="G-protein coupled receptors family 3 profile" evidence="12">
    <location>
        <begin position="613"/>
        <end position="855"/>
    </location>
</feature>
<keyword evidence="4" id="KW-0297">G-protein coupled receptor</keyword>
<evidence type="ECO:0000313" key="13">
    <source>
        <dbReference type="EMBL" id="KDO31318.1"/>
    </source>
</evidence>
<keyword evidence="11" id="KW-0732">Signal</keyword>
<evidence type="ECO:0000256" key="8">
    <source>
        <dbReference type="ARBA" id="ARBA00023224"/>
    </source>
</evidence>
<feature type="transmembrane region" description="Helical" evidence="10">
    <location>
        <begin position="717"/>
        <end position="738"/>
    </location>
</feature>
<evidence type="ECO:0000259" key="12">
    <source>
        <dbReference type="PROSITE" id="PS50259"/>
    </source>
</evidence>
<feature type="transmembrane region" description="Helical" evidence="10">
    <location>
        <begin position="767"/>
        <end position="791"/>
    </location>
</feature>
<feature type="signal peptide" evidence="11">
    <location>
        <begin position="1"/>
        <end position="17"/>
    </location>
</feature>
<keyword evidence="6" id="KW-0675">Receptor</keyword>
<feature type="transmembrane region" description="Helical" evidence="10">
    <location>
        <begin position="644"/>
        <end position="663"/>
    </location>
</feature>
<protein>
    <recommendedName>
        <fullName evidence="12">G-protein coupled receptors family 3 profile domain-containing protein</fullName>
    </recommendedName>
</protein>
<dbReference type="PROSITE" id="PS50259">
    <property type="entry name" value="G_PROTEIN_RECEP_F3_4"/>
    <property type="match status" value="1"/>
</dbReference>
<dbReference type="PANTHER" id="PTHR10519:SF20">
    <property type="entry name" value="G-PROTEIN COUPLED RECEPTOR 156-RELATED"/>
    <property type="match status" value="1"/>
</dbReference>
<proteinExistence type="predicted"/>
<dbReference type="PANTHER" id="PTHR10519">
    <property type="entry name" value="GABA-B RECEPTOR"/>
    <property type="match status" value="1"/>
</dbReference>
<keyword evidence="2 10" id="KW-0812">Transmembrane</keyword>
<evidence type="ECO:0000256" key="7">
    <source>
        <dbReference type="ARBA" id="ARBA00023180"/>
    </source>
</evidence>
<feature type="chain" id="PRO_5001634646" description="G-protein coupled receptors family 3 profile domain-containing protein" evidence="11">
    <location>
        <begin position="18"/>
        <end position="898"/>
    </location>
</feature>
<feature type="compositionally biased region" description="Low complexity" evidence="9">
    <location>
        <begin position="865"/>
        <end position="882"/>
    </location>
</feature>
<dbReference type="OrthoDB" id="167531at2759"/>
<dbReference type="GO" id="GO:0004965">
    <property type="term" value="F:G protein-coupled GABA receptor activity"/>
    <property type="evidence" value="ECO:0007669"/>
    <property type="project" value="InterPro"/>
</dbReference>
<feature type="transmembrane region" description="Helical" evidence="10">
    <location>
        <begin position="675"/>
        <end position="696"/>
    </location>
</feature>
<evidence type="ECO:0000256" key="1">
    <source>
        <dbReference type="ARBA" id="ARBA00004141"/>
    </source>
</evidence>
<evidence type="ECO:0000256" key="5">
    <source>
        <dbReference type="ARBA" id="ARBA00023136"/>
    </source>
</evidence>
<feature type="region of interest" description="Disordered" evidence="9">
    <location>
        <begin position="865"/>
        <end position="885"/>
    </location>
</feature>
<accession>A0A067CLD9</accession>
<dbReference type="Pfam" id="PF00003">
    <property type="entry name" value="7tm_3"/>
    <property type="match status" value="1"/>
</dbReference>
<name>A0A067CLD9_SAPPC</name>
<feature type="transmembrane region" description="Helical" evidence="10">
    <location>
        <begin position="609"/>
        <end position="632"/>
    </location>
</feature>
<dbReference type="CDD" id="cd15047">
    <property type="entry name" value="7tmC_GABA-B-like"/>
    <property type="match status" value="1"/>
</dbReference>
<evidence type="ECO:0000256" key="3">
    <source>
        <dbReference type="ARBA" id="ARBA00022989"/>
    </source>
</evidence>
<evidence type="ECO:0000256" key="6">
    <source>
        <dbReference type="ARBA" id="ARBA00023170"/>
    </source>
</evidence>
<dbReference type="KEGG" id="spar:SPRG_03934"/>
<sequence length="898" mass="98139">MRSSLLLALFGLEMLFAETPKPSLLESQRGSCLDAAWVQRTADAYKLDPHVRDDENRRVNPFLQPGMKVPRFRVQDPRMNRPNLFGSCMAPNEILHGLGETVYANKSQAFPGDYNGTLIIERNGWQSHDLSRVVLSILLTEVVGYGVSTVETGGGLHCAQRMSYQGSSHCTPTHINPEVWTSGKLKTLNVYANSTMPTSTGYNGMGGLYTLTDNVNEALKGNASTKAVCARLLARLQLERPSDPVFWLQPTKMAPLAQQSSCPDGSFGCRNGCSKSHACTLNEEKNKTCMVVAMMDQGYDPGFVQAMMSNNHIPAYFCFLGYDGMLAYVANTLKTGGAVAFYDFEPDVLFYEYPGAFTHVTFPQSDPANIAAATGSFGENGYGEPTTNPLRTDYPLTPLVRYMSKIILRDTFLVDFLMNMQIAPLDMDILFSDYVAFMKNQSIPDPVFASACKWVQNNYLTWSAWVSPLPLCTLQGSVSFAYQGCNASTRLISFVWNTPNPANASLPYDCDGGLLVVPAPYASSKTCAWLDSNTKTWMSWLSSPPICDATFYNYTVTDCSAEALRSVLFYWLLPDPAKYTLSLECSGGVSLPANITIDCDYVPLSSGTYSSMVAFAAFVLAVLVVCMILIVLFREKPVIKRSQWHLLIVLVLGGMCMCVYVILGGGAPSNTVCGARPVFASIGYTLAFGSLLLKSLRVYLVFHSKAVKKNVVTMARMMHYLCGFLTIDIVILGVWYLVDFPAPTLTVEAATAFTGSVDHVSCHSSSFIFPALCIFWKAVITFIGLYVSFLIRHDGDDFQESIWIFSAACVVLMGSMFLIPLSYLVALPATTSFAFCSVITLVCTLVVMGLMLGPKFARLNRPDYTSSGTTSGTKGVSTSSAGPVKPIHVAAAPPRVVQ</sequence>